<dbReference type="AlphaFoldDB" id="A0A914YGM8"/>
<proteinExistence type="predicted"/>
<dbReference type="WBParaSite" id="PSU_v2.g17947.t1">
    <property type="protein sequence ID" value="PSU_v2.g17947.t1"/>
    <property type="gene ID" value="PSU_v2.g17947"/>
</dbReference>
<keyword evidence="1" id="KW-1185">Reference proteome</keyword>
<dbReference type="Proteomes" id="UP000887577">
    <property type="component" value="Unplaced"/>
</dbReference>
<evidence type="ECO:0000313" key="2">
    <source>
        <dbReference type="WBParaSite" id="PSU_v2.g17947.t1"/>
    </source>
</evidence>
<evidence type="ECO:0000313" key="1">
    <source>
        <dbReference type="Proteomes" id="UP000887577"/>
    </source>
</evidence>
<name>A0A914YGM8_9BILA</name>
<reference evidence="2" key="1">
    <citation type="submission" date="2022-11" db="UniProtKB">
        <authorList>
            <consortium name="WormBaseParasite"/>
        </authorList>
    </citation>
    <scope>IDENTIFICATION</scope>
</reference>
<sequence length="563" mass="65298">MTDFYNYHTKIEEECLTAFKQHCLEALGNMNNQKKNDNGVPTEPEIIYFALLDEWALWLDSQAKSIKQCAQDRSPQQRAEIIASVKNFLHTHPISPVSKALEWINCPQPLIALGLIRINNGNIPAAEKIFDNVISKFPEFAGDACYYKGLIHNGMLKRVKKNIPKIGNENSGFFKKTADEIGKTVDDLSQSYLPEIKDAIPQSLCEMDDKARIKTEDEFLQALQTFNLRADRKKELHTIITRLQQTVGPQIIKSSGFQNQADDISNIYDCLATSAYDMIGHPISFQTFSPNSQTIEDKYKAYQQFLNYLREGYISPKMLNHKILESQCEVLKNKHMLSKIKLQRIFKEMIEKSDKMEFYGRTVFQEAEIRKAFKLPKREEFWGFLESFGCFKEKREFYVLQTAPTDGKIHELQKLQRSTIPPSEIYRIQLSDYDLNSKTIYNAVEVEKAFETNKEKLEWLEDQEFLVRDASGIIDFEKYSKILFMPNYDYFVIEDLAEWLEITNFEALWIAQRLVNQGTLKIKEEILTKINSEAATLKFDDETILQKYKAIIDSSGVNLFSIH</sequence>
<accession>A0A914YGM8</accession>
<organism evidence="1 2">
    <name type="scientific">Panagrolaimus superbus</name>
    <dbReference type="NCBI Taxonomy" id="310955"/>
    <lineage>
        <taxon>Eukaryota</taxon>
        <taxon>Metazoa</taxon>
        <taxon>Ecdysozoa</taxon>
        <taxon>Nematoda</taxon>
        <taxon>Chromadorea</taxon>
        <taxon>Rhabditida</taxon>
        <taxon>Tylenchina</taxon>
        <taxon>Panagrolaimomorpha</taxon>
        <taxon>Panagrolaimoidea</taxon>
        <taxon>Panagrolaimidae</taxon>
        <taxon>Panagrolaimus</taxon>
    </lineage>
</organism>
<protein>
    <submittedName>
        <fullName evidence="2">Uncharacterized protein</fullName>
    </submittedName>
</protein>